<comment type="similarity">
    <text evidence="1 3 4">Belongs to the glutamine synthetase family.</text>
</comment>
<dbReference type="InterPro" id="IPR008146">
    <property type="entry name" value="Gln_synth_cat_dom"/>
</dbReference>
<evidence type="ECO:0000256" key="4">
    <source>
        <dbReference type="RuleBase" id="RU000384"/>
    </source>
</evidence>
<dbReference type="GO" id="GO:0006542">
    <property type="term" value="P:glutamine biosynthetic process"/>
    <property type="evidence" value="ECO:0007669"/>
    <property type="project" value="InterPro"/>
</dbReference>
<evidence type="ECO:0000256" key="5">
    <source>
        <dbReference type="SAM" id="MobiDB-lite"/>
    </source>
</evidence>
<dbReference type="RefSeq" id="WP_013872211.1">
    <property type="nucleotide sequence ID" value="NC_015656.1"/>
</dbReference>
<dbReference type="SUPFAM" id="SSF55931">
    <property type="entry name" value="Glutamine synthetase/guanido kinase"/>
    <property type="match status" value="2"/>
</dbReference>
<dbReference type="AlphaFoldDB" id="F8AVD4"/>
<dbReference type="HOGENOM" id="CLU_017290_0_3_11"/>
<protein>
    <submittedName>
        <fullName evidence="7">Glutamine synthetase catalytic region</fullName>
    </submittedName>
</protein>
<dbReference type="InterPro" id="IPR036651">
    <property type="entry name" value="Gln_synt_N_sf"/>
</dbReference>
<dbReference type="eggNOG" id="COG0174">
    <property type="taxonomic scope" value="Bacteria"/>
</dbReference>
<dbReference type="PROSITE" id="PS51987">
    <property type="entry name" value="GS_CATALYTIC"/>
    <property type="match status" value="1"/>
</dbReference>
<evidence type="ECO:0000259" key="6">
    <source>
        <dbReference type="PROSITE" id="PS51987"/>
    </source>
</evidence>
<evidence type="ECO:0000313" key="7">
    <source>
        <dbReference type="EMBL" id="AEH08230.1"/>
    </source>
</evidence>
<keyword evidence="8" id="KW-1185">Reference proteome</keyword>
<evidence type="ECO:0000256" key="2">
    <source>
        <dbReference type="ARBA" id="ARBA00022598"/>
    </source>
</evidence>
<gene>
    <name evidence="7" type="ordered locus">FsymDg_0707</name>
</gene>
<dbReference type="KEGG" id="fsy:FsymDg_0707"/>
<evidence type="ECO:0000256" key="3">
    <source>
        <dbReference type="PROSITE-ProRule" id="PRU01331"/>
    </source>
</evidence>
<evidence type="ECO:0000313" key="8">
    <source>
        <dbReference type="Proteomes" id="UP000001549"/>
    </source>
</evidence>
<dbReference type="PANTHER" id="PTHR43785:SF12">
    <property type="entry name" value="TYPE-1 GLUTAMINE SYNTHETASE 2"/>
    <property type="match status" value="1"/>
</dbReference>
<dbReference type="Gene3D" id="3.10.20.70">
    <property type="entry name" value="Glutamine synthetase, N-terminal domain"/>
    <property type="match status" value="1"/>
</dbReference>
<dbReference type="Proteomes" id="UP000001549">
    <property type="component" value="Chromosome"/>
</dbReference>
<dbReference type="SUPFAM" id="SSF54368">
    <property type="entry name" value="Glutamine synthetase, N-terminal domain"/>
    <property type="match status" value="1"/>
</dbReference>
<dbReference type="PANTHER" id="PTHR43785">
    <property type="entry name" value="GAMMA-GLUTAMYLPUTRESCINE SYNTHETASE"/>
    <property type="match status" value="1"/>
</dbReference>
<keyword evidence="2" id="KW-0436">Ligase</keyword>
<dbReference type="SMART" id="SM01230">
    <property type="entry name" value="Gln-synt_C"/>
    <property type="match status" value="1"/>
</dbReference>
<feature type="region of interest" description="Disordered" evidence="5">
    <location>
        <begin position="291"/>
        <end position="341"/>
    </location>
</feature>
<dbReference type="EMBL" id="CP002801">
    <property type="protein sequence ID" value="AEH08230.1"/>
    <property type="molecule type" value="Genomic_DNA"/>
</dbReference>
<evidence type="ECO:0000256" key="1">
    <source>
        <dbReference type="ARBA" id="ARBA00009897"/>
    </source>
</evidence>
<organism evidence="7 8">
    <name type="scientific">Candidatus Protofrankia datiscae</name>
    <dbReference type="NCBI Taxonomy" id="2716812"/>
    <lineage>
        <taxon>Bacteria</taxon>
        <taxon>Bacillati</taxon>
        <taxon>Actinomycetota</taxon>
        <taxon>Actinomycetes</taxon>
        <taxon>Frankiales</taxon>
        <taxon>Frankiaceae</taxon>
        <taxon>Protofrankia</taxon>
    </lineage>
</organism>
<dbReference type="Pfam" id="PF00120">
    <property type="entry name" value="Gln-synt_C"/>
    <property type="match status" value="2"/>
</dbReference>
<accession>F8AVD4</accession>
<dbReference type="Gene3D" id="3.30.590.10">
    <property type="entry name" value="Glutamine synthetase/guanido kinase, catalytic domain"/>
    <property type="match status" value="1"/>
</dbReference>
<sequence>MNRPARRHPGLLDVDELRRLAASTRSPDSIDEVLVGLPDLQGRLQGSGASVDHFIEDVLARGLPACAYLLAVDVEMDTDAGYAFAPRDTGFGDFRLVPDLATLRRAPWHPRSAVVFADAWWPAGGVVRVAPRAVLRAQLDRLYTRGLAALAGTELEFLVFTESYQQAADRSYGGLTPASRYNVDYSLIGTSEMDGLVRTIRLAMTDAGVRVESARAEVHPGQYEIVFRYDDAISTCDNHVLYKTTAKNLAAQAGQAVTFMAKYDQGEGNSCHVHLSLRGRDRATVFAAEPLEDGRAAPDEESAERASAGWAPPGRTSAERAAAGRPLIDRSHGGRAPGGRAAADRADLAGMSKLMRSFVAGQLACMAEFALLFAPTVNSYKRLAPGSFAPTGIAWGRDNRTCPVRVVGSGRSLRIEHRVPGGDANPYLAVAGIIAAGLYGIDNDLALPPATAGNAFTAPGVARLPRTLRQAQRLWRSSEIARAAFGDDVVDHLAHAAEAEFASYETTVTDWERRRAFERL</sequence>
<dbReference type="STRING" id="656024.FsymDg_0707"/>
<proteinExistence type="inferred from homology"/>
<name>F8AVD4_9ACTN</name>
<feature type="domain" description="GS catalytic" evidence="6">
    <location>
        <begin position="131"/>
        <end position="520"/>
    </location>
</feature>
<reference evidence="7 8" key="1">
    <citation type="submission" date="2011-05" db="EMBL/GenBank/DDBJ databases">
        <title>Complete sequence of chromosome of Frankia symbiont of Datisca glomerata.</title>
        <authorList>
            <consortium name="US DOE Joint Genome Institute"/>
            <person name="Lucas S."/>
            <person name="Han J."/>
            <person name="Lapidus A."/>
            <person name="Cheng J.-F."/>
            <person name="Goodwin L."/>
            <person name="Pitluck S."/>
            <person name="Peters L."/>
            <person name="Mikhailova N."/>
            <person name="Chertkov O."/>
            <person name="Teshima H."/>
            <person name="Han C."/>
            <person name="Tapia R."/>
            <person name="Land M."/>
            <person name="Hauser L."/>
            <person name="Kyrpides N."/>
            <person name="Ivanova N."/>
            <person name="Pagani I."/>
            <person name="Berry A."/>
            <person name="Pawlowski K."/>
            <person name="Persson T."/>
            <person name="Vanden Heuvel B."/>
            <person name="Benson D."/>
            <person name="Woyke T."/>
        </authorList>
    </citation>
    <scope>NUCLEOTIDE SEQUENCE [LARGE SCALE GENOMIC DNA]</scope>
    <source>
        <strain evidence="8">4085684</strain>
    </source>
</reference>
<dbReference type="GO" id="GO:0004356">
    <property type="term" value="F:glutamine synthetase activity"/>
    <property type="evidence" value="ECO:0007669"/>
    <property type="project" value="InterPro"/>
</dbReference>
<dbReference type="InterPro" id="IPR014746">
    <property type="entry name" value="Gln_synth/guanido_kin_cat_dom"/>
</dbReference>